<dbReference type="Pfam" id="PF00027">
    <property type="entry name" value="cNMP_binding"/>
    <property type="match status" value="1"/>
</dbReference>
<evidence type="ECO:0000259" key="1">
    <source>
        <dbReference type="SMART" id="SM00100"/>
    </source>
</evidence>
<accession>A0ABW9ZXD4</accession>
<dbReference type="SUPFAM" id="SSF51206">
    <property type="entry name" value="cAMP-binding domain-like"/>
    <property type="match status" value="1"/>
</dbReference>
<organism evidence="2 3">
    <name type="scientific">Sediminibacterium roseum</name>
    <dbReference type="NCBI Taxonomy" id="1978412"/>
    <lineage>
        <taxon>Bacteria</taxon>
        <taxon>Pseudomonadati</taxon>
        <taxon>Bacteroidota</taxon>
        <taxon>Chitinophagia</taxon>
        <taxon>Chitinophagales</taxon>
        <taxon>Chitinophagaceae</taxon>
        <taxon>Sediminibacterium</taxon>
    </lineage>
</organism>
<comment type="caution">
    <text evidence="2">The sequence shown here is derived from an EMBL/GenBank/DDBJ whole genome shotgun (WGS) entry which is preliminary data.</text>
</comment>
<protein>
    <submittedName>
        <fullName evidence="2">Crp/Fnr family transcriptional regulator</fullName>
    </submittedName>
</protein>
<reference evidence="2 3" key="1">
    <citation type="submission" date="2020-01" db="EMBL/GenBank/DDBJ databases">
        <title>Genome analysis.</title>
        <authorList>
            <person name="Wu S."/>
            <person name="Wang G."/>
        </authorList>
    </citation>
    <scope>NUCLEOTIDE SEQUENCE [LARGE SCALE GENOMIC DNA]</scope>
    <source>
        <strain evidence="2 3">SYL130</strain>
    </source>
</reference>
<dbReference type="SMART" id="SM00100">
    <property type="entry name" value="cNMP"/>
    <property type="match status" value="1"/>
</dbReference>
<dbReference type="Gene3D" id="2.60.120.10">
    <property type="entry name" value="Jelly Rolls"/>
    <property type="match status" value="1"/>
</dbReference>
<dbReference type="InterPro" id="IPR018490">
    <property type="entry name" value="cNMP-bd_dom_sf"/>
</dbReference>
<dbReference type="InterPro" id="IPR000595">
    <property type="entry name" value="cNMP-bd_dom"/>
</dbReference>
<sequence>MISQEEAILQLKKFIAPIHPLREEEWNDFASVWQPYSAKRKTVLTAAGDTEKYLYFVTEGVQRAFYQGDDGKEATIVFMYPFSFSGVADSFLLQTPSRFYLETLTKSEFIRTSFQQLQALMDRYHNFETLIRKSTSFTLSGVLERQIELQCFSAEEKFRALLKRSPHVLGLIPHKYLASYLGIDAGTFSKLLGSVRV</sequence>
<dbReference type="RefSeq" id="WP_161819971.1">
    <property type="nucleotide sequence ID" value="NZ_JAACJS010000015.1"/>
</dbReference>
<evidence type="ECO:0000313" key="3">
    <source>
        <dbReference type="Proteomes" id="UP000753802"/>
    </source>
</evidence>
<gene>
    <name evidence="2" type="ORF">GWC95_17375</name>
</gene>
<dbReference type="EMBL" id="JAACJS010000015">
    <property type="protein sequence ID" value="NCI51699.1"/>
    <property type="molecule type" value="Genomic_DNA"/>
</dbReference>
<evidence type="ECO:0000313" key="2">
    <source>
        <dbReference type="EMBL" id="NCI51699.1"/>
    </source>
</evidence>
<feature type="domain" description="Cyclic nucleotide-binding" evidence="1">
    <location>
        <begin position="17"/>
        <end position="136"/>
    </location>
</feature>
<dbReference type="Proteomes" id="UP000753802">
    <property type="component" value="Unassembled WGS sequence"/>
</dbReference>
<dbReference type="CDD" id="cd00038">
    <property type="entry name" value="CAP_ED"/>
    <property type="match status" value="1"/>
</dbReference>
<name>A0ABW9ZXD4_9BACT</name>
<proteinExistence type="predicted"/>
<dbReference type="InterPro" id="IPR014710">
    <property type="entry name" value="RmlC-like_jellyroll"/>
</dbReference>
<keyword evidence="3" id="KW-1185">Reference proteome</keyword>